<organism evidence="2 3">
    <name type="scientific">Propionispora hippei DSM 15287</name>
    <dbReference type="NCBI Taxonomy" id="1123003"/>
    <lineage>
        <taxon>Bacteria</taxon>
        <taxon>Bacillati</taxon>
        <taxon>Bacillota</taxon>
        <taxon>Negativicutes</taxon>
        <taxon>Selenomonadales</taxon>
        <taxon>Sporomusaceae</taxon>
        <taxon>Propionispora</taxon>
    </lineage>
</organism>
<evidence type="ECO:0000313" key="2">
    <source>
        <dbReference type="EMBL" id="SHJ13254.1"/>
    </source>
</evidence>
<dbReference type="RefSeq" id="WP_149734588.1">
    <property type="nucleotide sequence ID" value="NZ_FQZD01000012.1"/>
</dbReference>
<dbReference type="InterPro" id="IPR027417">
    <property type="entry name" value="P-loop_NTPase"/>
</dbReference>
<dbReference type="Proteomes" id="UP000322917">
    <property type="component" value="Unassembled WGS sequence"/>
</dbReference>
<dbReference type="GO" id="GO:0005856">
    <property type="term" value="C:cytoskeleton"/>
    <property type="evidence" value="ECO:0007669"/>
    <property type="project" value="TreeGrafter"/>
</dbReference>
<protein>
    <submittedName>
        <fullName evidence="2">AAA domain-containing protein</fullName>
    </submittedName>
</protein>
<dbReference type="OrthoDB" id="174137at2"/>
<evidence type="ECO:0000256" key="1">
    <source>
        <dbReference type="SAM" id="Coils"/>
    </source>
</evidence>
<sequence>MIEDFMTAYWGKLPLTDKPYPVHPKVNAFVGQSGHGKTTIMDGIRTALGDTTFETNRGIGYYVNKKSTWAIVRVGFYNRQIDNRVQMDAQKPFEMYGYREDKIVVCCRVFKNSEGRWNKEYYVFDGEFTDLKGLAENPKAYKQALQTQEKYRKMLEDCIGLSASFRRLMSMDPHSVRDLVDKSPEALYQQIYELKGVKDIKNRYEDAKQRLSAQKKACETLKEELDAAKNRYADLGAKVELYKQHKLKVTQKERLDVMRAKVVFMETEEQMDKLTSEIVTAADEIQRLESEINQSQILIQECDAKIDKLAAASKAASVLIGSLNADCDILARQSTEKDLTLQRLLQDIERIAKIQPISIEDLRAELDTATQQYNALLVETVQLQKAVQAIDSDLMRLNRNKVLFPTWVDKYRSHLAQANIEFTMLADAISIKGQHTEWQRAIEAFLGRERYRIVVSQNDYLPAKKLQQSAQYGARVCLPKAPRGAVAKSQGKLLSIYDAIEIKNEQMIGGYLEHLKTVHLVRTVEEGDFLQKQGLVSITIEGLQQDGDGAIFRHVDLLCCGKSALELEKARLQSKMEALKSELGSQESKLADSKTAVNTYDDWIKQQEEYLTLESLQAKADLLQSEVYLVSANLTAAKEKRAETEKAQIDALEEVGNVRSQKAVLETQTTANGNIIANAKRRLRSNEIDLGQNKVKLDMFRQALIDFGLSEDDMDFIPQDLAGADYRDDQGNRISSIYFENEAKKLDSEIKEFMANHKDIDDTTVQLYAAQAGIVESQEKRLKANEDLRMEVEEETQNCLYALTRHIKEIINDYIDEFNVLAELLRAEGKGRLETPTDDPAGWELHMFIGFDGKKPAPINGPDLSQGQRACTSLMLLLAAISNRKNGGLMPIMFLDEPRSRLDDDRGNEVGWLLQVTDVQYFITHQQGESLKSVDWINHAYTCIKCGEDELFTQPMILKRMRTA</sequence>
<dbReference type="AlphaFoldDB" id="A0A1M6GTG7"/>
<dbReference type="Gene3D" id="3.40.50.300">
    <property type="entry name" value="P-loop containing nucleotide triphosphate hydrolases"/>
    <property type="match status" value="2"/>
</dbReference>
<feature type="coiled-coil region" evidence="1">
    <location>
        <begin position="194"/>
        <end position="305"/>
    </location>
</feature>
<evidence type="ECO:0000313" key="3">
    <source>
        <dbReference type="Proteomes" id="UP000322917"/>
    </source>
</evidence>
<dbReference type="GO" id="GO:0005200">
    <property type="term" value="F:structural constituent of cytoskeleton"/>
    <property type="evidence" value="ECO:0007669"/>
    <property type="project" value="TreeGrafter"/>
</dbReference>
<keyword evidence="1" id="KW-0175">Coiled coil</keyword>
<dbReference type="PANTHER" id="PTHR47357:SF1">
    <property type="entry name" value="SPINDLE POLE BODY COMPONENT 110"/>
    <property type="match status" value="1"/>
</dbReference>
<dbReference type="SUPFAM" id="SSF52540">
    <property type="entry name" value="P-loop containing nucleoside triphosphate hydrolases"/>
    <property type="match status" value="1"/>
</dbReference>
<dbReference type="PANTHER" id="PTHR47357">
    <property type="entry name" value="COP1-INTERACTIVE PROTEIN 1"/>
    <property type="match status" value="1"/>
</dbReference>
<feature type="coiled-coil region" evidence="1">
    <location>
        <begin position="562"/>
        <end position="589"/>
    </location>
</feature>
<reference evidence="2 3" key="1">
    <citation type="submission" date="2016-11" db="EMBL/GenBank/DDBJ databases">
        <authorList>
            <person name="Varghese N."/>
            <person name="Submissions S."/>
        </authorList>
    </citation>
    <scope>NUCLEOTIDE SEQUENCE [LARGE SCALE GENOMIC DNA]</scope>
    <source>
        <strain evidence="2 3">DSM 15287</strain>
    </source>
</reference>
<keyword evidence="3" id="KW-1185">Reference proteome</keyword>
<accession>A0A1M6GTG7</accession>
<dbReference type="EMBL" id="FQZD01000012">
    <property type="protein sequence ID" value="SHJ13254.1"/>
    <property type="molecule type" value="Genomic_DNA"/>
</dbReference>
<gene>
    <name evidence="2" type="ORF">SAMN02745170_01822</name>
</gene>
<name>A0A1M6GTG7_9FIRM</name>
<proteinExistence type="predicted"/>